<dbReference type="EMBL" id="JARAOO010000003">
    <property type="protein sequence ID" value="KAJ7974789.1"/>
    <property type="molecule type" value="Genomic_DNA"/>
</dbReference>
<dbReference type="SUPFAM" id="SSF81340">
    <property type="entry name" value="Clc chloride channel"/>
    <property type="match status" value="1"/>
</dbReference>
<comment type="caution">
    <text evidence="5">The sequence shown here is derived from an EMBL/GenBank/DDBJ whole genome shotgun (WGS) entry which is preliminary data.</text>
</comment>
<keyword evidence="2" id="KW-0129">CBS domain</keyword>
<dbReference type="InterPro" id="IPR051280">
    <property type="entry name" value="Cl-channel/antiporter"/>
</dbReference>
<dbReference type="PANTHER" id="PTHR11689">
    <property type="entry name" value="CHLORIDE CHANNEL PROTEIN CLC FAMILY MEMBER"/>
    <property type="match status" value="1"/>
</dbReference>
<dbReference type="AlphaFoldDB" id="A0AAD7Q4W8"/>
<feature type="transmembrane region" description="Helical" evidence="4">
    <location>
        <begin position="133"/>
        <end position="159"/>
    </location>
</feature>
<feature type="compositionally biased region" description="Basic and acidic residues" evidence="3">
    <location>
        <begin position="1"/>
        <end position="10"/>
    </location>
</feature>
<dbReference type="Gene3D" id="1.10.3080.10">
    <property type="entry name" value="Clc chloride channel"/>
    <property type="match status" value="1"/>
</dbReference>
<proteinExistence type="predicted"/>
<reference evidence="5" key="1">
    <citation type="journal article" date="2023" name="Science">
        <title>Elucidation of the pathway for biosynthesis of saponin adjuvants from the soapbark tree.</title>
        <authorList>
            <person name="Reed J."/>
            <person name="Orme A."/>
            <person name="El-Demerdash A."/>
            <person name="Owen C."/>
            <person name="Martin L.B.B."/>
            <person name="Misra R.C."/>
            <person name="Kikuchi S."/>
            <person name="Rejzek M."/>
            <person name="Martin A.C."/>
            <person name="Harkess A."/>
            <person name="Leebens-Mack J."/>
            <person name="Louveau T."/>
            <person name="Stephenson M.J."/>
            <person name="Osbourn A."/>
        </authorList>
    </citation>
    <scope>NUCLEOTIDE SEQUENCE</scope>
    <source>
        <strain evidence="5">S10</strain>
    </source>
</reference>
<dbReference type="GO" id="GO:0009671">
    <property type="term" value="F:nitrate:proton symporter activity"/>
    <property type="evidence" value="ECO:0007669"/>
    <property type="project" value="TreeGrafter"/>
</dbReference>
<gene>
    <name evidence="5" type="ORF">O6P43_004808</name>
</gene>
<sequence length="170" mass="19607">MGEDSSKFEEVTMNCNMEREVDEGERDPESNPLNEPLLKRNRTLSSTPLALVGAKVSYIESLDYEINENDLFKHDWRSRSRAQVLQYIFSKWSLAFLVGLLTGIIATLINLAVENIAGYKLLAVLKYIEKERYLMGFLFFTGTNFLLTMVAACFMCVFCTHSSWTWYTRN</sequence>
<dbReference type="InterPro" id="IPR014743">
    <property type="entry name" value="Cl-channel_core"/>
</dbReference>
<accession>A0AAD7Q4W8</accession>
<evidence type="ECO:0000313" key="6">
    <source>
        <dbReference type="Proteomes" id="UP001163823"/>
    </source>
</evidence>
<organism evidence="5 6">
    <name type="scientific">Quillaja saponaria</name>
    <name type="common">Soap bark tree</name>
    <dbReference type="NCBI Taxonomy" id="32244"/>
    <lineage>
        <taxon>Eukaryota</taxon>
        <taxon>Viridiplantae</taxon>
        <taxon>Streptophyta</taxon>
        <taxon>Embryophyta</taxon>
        <taxon>Tracheophyta</taxon>
        <taxon>Spermatophyta</taxon>
        <taxon>Magnoliopsida</taxon>
        <taxon>eudicotyledons</taxon>
        <taxon>Gunneridae</taxon>
        <taxon>Pentapetalae</taxon>
        <taxon>rosids</taxon>
        <taxon>fabids</taxon>
        <taxon>Fabales</taxon>
        <taxon>Quillajaceae</taxon>
        <taxon>Quillaja</taxon>
    </lineage>
</organism>
<evidence type="ECO:0000256" key="4">
    <source>
        <dbReference type="SAM" id="Phobius"/>
    </source>
</evidence>
<dbReference type="PANTHER" id="PTHR11689:SF67">
    <property type="entry name" value="CHLORIDE CHANNEL PROTEIN CLC-A"/>
    <property type="match status" value="1"/>
</dbReference>
<feature type="transmembrane region" description="Helical" evidence="4">
    <location>
        <begin position="94"/>
        <end position="113"/>
    </location>
</feature>
<keyword evidence="4" id="KW-0812">Transmembrane</keyword>
<protein>
    <submittedName>
        <fullName evidence="5">Chloride channel protein</fullName>
    </submittedName>
</protein>
<keyword evidence="1" id="KW-0677">Repeat</keyword>
<keyword evidence="6" id="KW-1185">Reference proteome</keyword>
<dbReference type="KEGG" id="qsa:O6P43_004808"/>
<keyword evidence="4" id="KW-1133">Transmembrane helix</keyword>
<keyword evidence="4" id="KW-0472">Membrane</keyword>
<name>A0AAD7Q4W8_QUISA</name>
<feature type="region of interest" description="Disordered" evidence="3">
    <location>
        <begin position="1"/>
        <end position="38"/>
    </location>
</feature>
<evidence type="ECO:0000256" key="2">
    <source>
        <dbReference type="ARBA" id="ARBA00023122"/>
    </source>
</evidence>
<evidence type="ECO:0000256" key="3">
    <source>
        <dbReference type="SAM" id="MobiDB-lite"/>
    </source>
</evidence>
<evidence type="ECO:0000313" key="5">
    <source>
        <dbReference type="EMBL" id="KAJ7974789.1"/>
    </source>
</evidence>
<dbReference type="GO" id="GO:0009705">
    <property type="term" value="C:plant-type vacuole membrane"/>
    <property type="evidence" value="ECO:0007669"/>
    <property type="project" value="TreeGrafter"/>
</dbReference>
<dbReference type="Proteomes" id="UP001163823">
    <property type="component" value="Chromosome 3"/>
</dbReference>
<evidence type="ECO:0000256" key="1">
    <source>
        <dbReference type="ARBA" id="ARBA00022737"/>
    </source>
</evidence>